<evidence type="ECO:0000256" key="4">
    <source>
        <dbReference type="ARBA" id="ARBA00022670"/>
    </source>
</evidence>
<dbReference type="AlphaFoldDB" id="A0A2X3IWK6"/>
<dbReference type="PROSITE" id="PS00761">
    <property type="entry name" value="SPASE_I_3"/>
    <property type="match status" value="1"/>
</dbReference>
<accession>A0A2X3IWK6</accession>
<sequence>MKEKNLKRLWAWIWAAVVAIILALFIRFYLFVPIIVDGVSMMPTLTDGNRVIINRFGSIERFDVVVFRENGTDYIKRVIGLPGDVVEYKQDTLYINGKKYDEPYLDDYKKKMKDGYLTEDYSTKELLPEGKVPSNAYFVLGDNRRASRDSRIIGPVSKTKMVGTAPVCYWPLADAKIID</sequence>
<comment type="similarity">
    <text evidence="8">Belongs to the peptidase S26 family.</text>
</comment>
<dbReference type="GO" id="GO:0006465">
    <property type="term" value="P:signal peptide processing"/>
    <property type="evidence" value="ECO:0007669"/>
    <property type="project" value="InterPro"/>
</dbReference>
<dbReference type="InterPro" id="IPR019757">
    <property type="entry name" value="Pept_S26A_signal_pept_1_Lys-AS"/>
</dbReference>
<feature type="transmembrane region" description="Helical" evidence="7">
    <location>
        <begin position="12"/>
        <end position="36"/>
    </location>
</feature>
<keyword evidence="7" id="KW-0472">Membrane</keyword>
<keyword evidence="7" id="KW-0812">Transmembrane</keyword>
<dbReference type="GO" id="GO:0009003">
    <property type="term" value="F:signal peptidase activity"/>
    <property type="evidence" value="ECO:0007669"/>
    <property type="project" value="UniProtKB-EC"/>
</dbReference>
<dbReference type="Gene3D" id="2.10.109.10">
    <property type="entry name" value="Umud Fragment, subunit A"/>
    <property type="match status" value="1"/>
</dbReference>
<dbReference type="InterPro" id="IPR019758">
    <property type="entry name" value="Pept_S26A_signal_pept_1_CS"/>
</dbReference>
<dbReference type="PANTHER" id="PTHR43390:SF8">
    <property type="entry name" value="SIGNAL PEPTIDASE I"/>
    <property type="match status" value="1"/>
</dbReference>
<evidence type="ECO:0000256" key="8">
    <source>
        <dbReference type="RuleBase" id="RU362042"/>
    </source>
</evidence>
<reference evidence="10 11" key="1">
    <citation type="submission" date="2018-06" db="EMBL/GenBank/DDBJ databases">
        <authorList>
            <consortium name="Pathogen Informatics"/>
            <person name="Doyle S."/>
        </authorList>
    </citation>
    <scope>NUCLEOTIDE SEQUENCE [LARGE SCALE GENOMIC DNA]</scope>
    <source>
        <strain evidence="10 11">NCTC13940</strain>
    </source>
</reference>
<dbReference type="EMBL" id="UAWT01000003">
    <property type="protein sequence ID" value="SQC65289.1"/>
    <property type="molecule type" value="Genomic_DNA"/>
</dbReference>
<evidence type="ECO:0000256" key="6">
    <source>
        <dbReference type="PIRSR" id="PIRSR600223-1"/>
    </source>
</evidence>
<dbReference type="PRINTS" id="PR00727">
    <property type="entry name" value="LEADERPTASE"/>
</dbReference>
<protein>
    <recommendedName>
        <fullName evidence="3 7">Signal peptidase I</fullName>
        <ecNumber evidence="3 7">3.4.21.89</ecNumber>
    </recommendedName>
</protein>
<dbReference type="InterPro" id="IPR019756">
    <property type="entry name" value="Pept_S26A_signal_pept_1_Ser-AS"/>
</dbReference>
<comment type="subcellular location">
    <subcellularLocation>
        <location evidence="2">Cell membrane</location>
        <topology evidence="2">Single-pass type II membrane protein</topology>
    </subcellularLocation>
    <subcellularLocation>
        <location evidence="8">Membrane</location>
        <topology evidence="8">Single-pass type II membrane protein</topology>
    </subcellularLocation>
</comment>
<name>A0A2X3IWK6_9LIST</name>
<evidence type="ECO:0000256" key="2">
    <source>
        <dbReference type="ARBA" id="ARBA00004401"/>
    </source>
</evidence>
<dbReference type="InterPro" id="IPR000223">
    <property type="entry name" value="Pept_S26A_signal_pept_1"/>
</dbReference>
<evidence type="ECO:0000256" key="5">
    <source>
        <dbReference type="ARBA" id="ARBA00022801"/>
    </source>
</evidence>
<feature type="domain" description="Peptidase S26" evidence="9">
    <location>
        <begin position="10"/>
        <end position="170"/>
    </location>
</feature>
<evidence type="ECO:0000259" key="9">
    <source>
        <dbReference type="Pfam" id="PF10502"/>
    </source>
</evidence>
<dbReference type="CDD" id="cd06530">
    <property type="entry name" value="S26_SPase_I"/>
    <property type="match status" value="1"/>
</dbReference>
<dbReference type="Pfam" id="PF10502">
    <property type="entry name" value="Peptidase_S26"/>
    <property type="match status" value="1"/>
</dbReference>
<dbReference type="STRING" id="1214117.LFLEISCH_11615"/>
<gene>
    <name evidence="10" type="primary">sipS_2</name>
    <name evidence="10" type="ORF">NCTC13940_00409</name>
</gene>
<dbReference type="SUPFAM" id="SSF51306">
    <property type="entry name" value="LexA/Signal peptidase"/>
    <property type="match status" value="1"/>
</dbReference>
<evidence type="ECO:0000256" key="7">
    <source>
        <dbReference type="RuleBase" id="RU003993"/>
    </source>
</evidence>
<dbReference type="PANTHER" id="PTHR43390">
    <property type="entry name" value="SIGNAL PEPTIDASE I"/>
    <property type="match status" value="1"/>
</dbReference>
<evidence type="ECO:0000313" key="10">
    <source>
        <dbReference type="EMBL" id="SQC65289.1"/>
    </source>
</evidence>
<dbReference type="NCBIfam" id="TIGR02227">
    <property type="entry name" value="sigpep_I_bact"/>
    <property type="match status" value="1"/>
</dbReference>
<dbReference type="PROSITE" id="PS00501">
    <property type="entry name" value="SPASE_I_1"/>
    <property type="match status" value="1"/>
</dbReference>
<dbReference type="EC" id="3.4.21.89" evidence="3 7"/>
<feature type="active site" evidence="6">
    <location>
        <position position="76"/>
    </location>
</feature>
<dbReference type="Proteomes" id="UP000250257">
    <property type="component" value="Unassembled WGS sequence"/>
</dbReference>
<evidence type="ECO:0000313" key="11">
    <source>
        <dbReference type="Proteomes" id="UP000250257"/>
    </source>
</evidence>
<dbReference type="InterPro" id="IPR036286">
    <property type="entry name" value="LexA/Signal_pep-like_sf"/>
</dbReference>
<feature type="active site" evidence="6">
    <location>
        <position position="40"/>
    </location>
</feature>
<evidence type="ECO:0000256" key="1">
    <source>
        <dbReference type="ARBA" id="ARBA00000677"/>
    </source>
</evidence>
<keyword evidence="5 7" id="KW-0378">Hydrolase</keyword>
<dbReference type="GO" id="GO:0005886">
    <property type="term" value="C:plasma membrane"/>
    <property type="evidence" value="ECO:0007669"/>
    <property type="project" value="UniProtKB-SubCell"/>
</dbReference>
<evidence type="ECO:0000256" key="3">
    <source>
        <dbReference type="ARBA" id="ARBA00013208"/>
    </source>
</evidence>
<keyword evidence="7" id="KW-1133">Transmembrane helix</keyword>
<comment type="catalytic activity">
    <reaction evidence="1 7">
        <text>Cleavage of hydrophobic, N-terminal signal or leader sequences from secreted and periplasmic proteins.</text>
        <dbReference type="EC" id="3.4.21.89"/>
    </reaction>
</comment>
<proteinExistence type="inferred from homology"/>
<keyword evidence="4 7" id="KW-0645">Protease</keyword>
<dbReference type="PROSITE" id="PS00760">
    <property type="entry name" value="SPASE_I_2"/>
    <property type="match status" value="1"/>
</dbReference>
<dbReference type="GO" id="GO:0004252">
    <property type="term" value="F:serine-type endopeptidase activity"/>
    <property type="evidence" value="ECO:0007669"/>
    <property type="project" value="InterPro"/>
</dbReference>
<dbReference type="InterPro" id="IPR019533">
    <property type="entry name" value="Peptidase_S26"/>
</dbReference>
<organism evidence="10 11">
    <name type="scientific">Listeria fleischmannii subsp. fleischmannii</name>
    <dbReference type="NCBI Taxonomy" id="1671902"/>
    <lineage>
        <taxon>Bacteria</taxon>
        <taxon>Bacillati</taxon>
        <taxon>Bacillota</taxon>
        <taxon>Bacilli</taxon>
        <taxon>Bacillales</taxon>
        <taxon>Listeriaceae</taxon>
        <taxon>Listeria</taxon>
    </lineage>
</organism>
<dbReference type="RefSeq" id="WP_007476313.1">
    <property type="nucleotide sequence ID" value="NZ_UAWT01000003.1"/>
</dbReference>